<keyword evidence="3" id="KW-1185">Reference proteome</keyword>
<sequence>MAIASGLTCVDYLATNFHSPNFEENQLRYSPTLSYDDLYTNYLSSNRQQSSYYDTTAPLLEFTRLSLAETTFDFTSVKTPTVASNNEFANECEKMKEILNSPKKTTEHCEVTSERGVIPPFSVNRSCECPSGSPQSDLGPKLNNDFNDSEDEEIGAIFERDAGKTQIQPRFDANRFKSSSLPHFNFFSNDFENGGCREEEVSDSEMELSSINNHSRTPSKPCAHNATASSSTRKRRTSADYVMHSNGFSTVLKRPCIDAEKMHRSIRRSGLRSGTRRNLERELFVPIAGKKL</sequence>
<name>A0A7M5VCL6_9CNID</name>
<protein>
    <submittedName>
        <fullName evidence="2">Uncharacterized protein</fullName>
    </submittedName>
</protein>
<feature type="compositionally biased region" description="Polar residues" evidence="1">
    <location>
        <begin position="207"/>
        <end position="218"/>
    </location>
</feature>
<evidence type="ECO:0000313" key="3">
    <source>
        <dbReference type="Proteomes" id="UP000594262"/>
    </source>
</evidence>
<dbReference type="Proteomes" id="UP000594262">
    <property type="component" value="Unplaced"/>
</dbReference>
<evidence type="ECO:0000256" key="1">
    <source>
        <dbReference type="SAM" id="MobiDB-lite"/>
    </source>
</evidence>
<dbReference type="EnsemblMetazoa" id="CLYHEMT007129.1">
    <property type="protein sequence ID" value="CLYHEMP007129.1"/>
    <property type="gene ID" value="CLYHEMG007129"/>
</dbReference>
<proteinExistence type="predicted"/>
<feature type="region of interest" description="Disordered" evidence="1">
    <location>
        <begin position="197"/>
        <end position="238"/>
    </location>
</feature>
<dbReference type="AlphaFoldDB" id="A0A7M5VCL6"/>
<organism evidence="2 3">
    <name type="scientific">Clytia hemisphaerica</name>
    <dbReference type="NCBI Taxonomy" id="252671"/>
    <lineage>
        <taxon>Eukaryota</taxon>
        <taxon>Metazoa</taxon>
        <taxon>Cnidaria</taxon>
        <taxon>Hydrozoa</taxon>
        <taxon>Hydroidolina</taxon>
        <taxon>Leptothecata</taxon>
        <taxon>Obeliida</taxon>
        <taxon>Clytiidae</taxon>
        <taxon>Clytia</taxon>
    </lineage>
</organism>
<reference evidence="2" key="1">
    <citation type="submission" date="2021-01" db="UniProtKB">
        <authorList>
            <consortium name="EnsemblMetazoa"/>
        </authorList>
    </citation>
    <scope>IDENTIFICATION</scope>
</reference>
<accession>A0A7M5VCL6</accession>
<evidence type="ECO:0000313" key="2">
    <source>
        <dbReference type="EnsemblMetazoa" id="CLYHEMP007129.1"/>
    </source>
</evidence>